<evidence type="ECO:0000259" key="7">
    <source>
        <dbReference type="Pfam" id="PF06607"/>
    </source>
</evidence>
<keyword evidence="6" id="KW-1213">G-protein coupled receptor impairing toxin</keyword>
<accession>A0A9J7KQ11</accession>
<dbReference type="Gene3D" id="2.10.80.10">
    <property type="entry name" value="Lipase, subunit A"/>
    <property type="match status" value="1"/>
</dbReference>
<dbReference type="GeneID" id="118410446"/>
<evidence type="ECO:0000313" key="8">
    <source>
        <dbReference type="Proteomes" id="UP000001554"/>
    </source>
</evidence>
<dbReference type="InterPro" id="IPR009523">
    <property type="entry name" value="Prokineticin"/>
</dbReference>
<keyword evidence="5" id="KW-1015">Disulfide bond</keyword>
<reference evidence="8" key="1">
    <citation type="journal article" date="2020" name="Nat. Ecol. Evol.">
        <title>Deeply conserved synteny resolves early events in vertebrate evolution.</title>
        <authorList>
            <person name="Simakov O."/>
            <person name="Marletaz F."/>
            <person name="Yue J.X."/>
            <person name="O'Connell B."/>
            <person name="Jenkins J."/>
            <person name="Brandt A."/>
            <person name="Calef R."/>
            <person name="Tung C.H."/>
            <person name="Huang T.K."/>
            <person name="Schmutz J."/>
            <person name="Satoh N."/>
            <person name="Yu J.K."/>
            <person name="Putnam N.H."/>
            <person name="Green R.E."/>
            <person name="Rokhsar D.S."/>
        </authorList>
    </citation>
    <scope>NUCLEOTIDE SEQUENCE [LARGE SCALE GENOMIC DNA]</scope>
    <source>
        <strain evidence="8">S238N-H82</strain>
    </source>
</reference>
<evidence type="ECO:0000256" key="5">
    <source>
        <dbReference type="ARBA" id="ARBA00023157"/>
    </source>
</evidence>
<dbReference type="Proteomes" id="UP000001554">
    <property type="component" value="Chromosome 2"/>
</dbReference>
<keyword evidence="3" id="KW-0964">Secreted</keyword>
<reference evidence="9" key="2">
    <citation type="submission" date="2025-08" db="UniProtKB">
        <authorList>
            <consortium name="RefSeq"/>
        </authorList>
    </citation>
    <scope>IDENTIFICATION</scope>
    <source>
        <strain evidence="9">S238N-H82</strain>
        <tissue evidence="9">Testes</tissue>
    </source>
</reference>
<protein>
    <submittedName>
        <fullName evidence="9">Uncharacterized protein LOC118410446</fullName>
    </submittedName>
</protein>
<gene>
    <name evidence="9" type="primary">LOC118410446</name>
</gene>
<evidence type="ECO:0000256" key="1">
    <source>
        <dbReference type="ARBA" id="ARBA00004613"/>
    </source>
</evidence>
<dbReference type="PANTHER" id="PTHR18821:SF2">
    <property type="entry name" value="DICKKOPF-RELATED PROTEIN 3-LIKE"/>
    <property type="match status" value="1"/>
</dbReference>
<name>A0A9J7KQ11_BRAFL</name>
<feature type="domain" description="Prokineticin" evidence="7">
    <location>
        <begin position="68"/>
        <end position="163"/>
    </location>
</feature>
<dbReference type="InterPro" id="IPR023569">
    <property type="entry name" value="Prokineticin_domain"/>
</dbReference>
<evidence type="ECO:0000256" key="2">
    <source>
        <dbReference type="ARBA" id="ARBA00006999"/>
    </source>
</evidence>
<dbReference type="GO" id="GO:0090729">
    <property type="term" value="F:toxin activity"/>
    <property type="evidence" value="ECO:0007669"/>
    <property type="project" value="UniProtKB-KW"/>
</dbReference>
<dbReference type="AlphaFoldDB" id="A0A9J7KQ11"/>
<keyword evidence="4" id="KW-0800">Toxin</keyword>
<dbReference type="Pfam" id="PF06607">
    <property type="entry name" value="Prokineticin"/>
    <property type="match status" value="1"/>
</dbReference>
<organism evidence="8 9">
    <name type="scientific">Branchiostoma floridae</name>
    <name type="common">Florida lancelet</name>
    <name type="synonym">Amphioxus</name>
    <dbReference type="NCBI Taxonomy" id="7739"/>
    <lineage>
        <taxon>Eukaryota</taxon>
        <taxon>Metazoa</taxon>
        <taxon>Chordata</taxon>
        <taxon>Cephalochordata</taxon>
        <taxon>Leptocardii</taxon>
        <taxon>Amphioxiformes</taxon>
        <taxon>Branchiostomatidae</taxon>
        <taxon>Branchiostoma</taxon>
    </lineage>
</organism>
<dbReference type="KEGG" id="bfo:118410446"/>
<comment type="similarity">
    <text evidence="2">Belongs to the AVIT (prokineticin) family.</text>
</comment>
<evidence type="ECO:0000256" key="4">
    <source>
        <dbReference type="ARBA" id="ARBA00022656"/>
    </source>
</evidence>
<dbReference type="OrthoDB" id="9969967at2759"/>
<dbReference type="RefSeq" id="XP_035668070.1">
    <property type="nucleotide sequence ID" value="XM_035812177.1"/>
</dbReference>
<evidence type="ECO:0000313" key="9">
    <source>
        <dbReference type="RefSeq" id="XP_035668070.1"/>
    </source>
</evidence>
<evidence type="ECO:0000256" key="3">
    <source>
        <dbReference type="ARBA" id="ARBA00022525"/>
    </source>
</evidence>
<dbReference type="PANTHER" id="PTHR18821">
    <property type="entry name" value="PROKINETICIN"/>
    <property type="match status" value="1"/>
</dbReference>
<keyword evidence="8" id="KW-1185">Reference proteome</keyword>
<evidence type="ECO:0000256" key="6">
    <source>
        <dbReference type="ARBA" id="ARBA00023259"/>
    </source>
</evidence>
<proteinExistence type="inferred from homology"/>
<comment type="subcellular location">
    <subcellularLocation>
        <location evidence="1">Secreted</location>
    </subcellularLocation>
</comment>
<dbReference type="GO" id="GO:0005576">
    <property type="term" value="C:extracellular region"/>
    <property type="evidence" value="ECO:0007669"/>
    <property type="project" value="UniProtKB-SubCell"/>
</dbReference>
<sequence length="176" mass="19794">MTQVIMHVMTSLIRYVKHTSSPANPTWNRPSTIEYKRKEWWSLFIRTGNKRIQAPTSCPSRPLPTMMILCFLLSTLLLLQPSDALYADTCRHDRQCISRHGVGSCCAPRRPIFSPLPVCKSAGQVGDTCQRSGERLAYPTSVGRRQYIFTCPCAEGLQCELFSGYADIGTCVPVQY</sequence>